<proteinExistence type="predicted"/>
<gene>
    <name evidence="1" type="ORF">TNIN_139201</name>
</gene>
<reference evidence="1" key="1">
    <citation type="submission" date="2020-08" db="EMBL/GenBank/DDBJ databases">
        <title>Multicomponent nature underlies the extraordinary mechanical properties of spider dragline silk.</title>
        <authorList>
            <person name="Kono N."/>
            <person name="Nakamura H."/>
            <person name="Mori M."/>
            <person name="Yoshida Y."/>
            <person name="Ohtoshi R."/>
            <person name="Malay A.D."/>
            <person name="Moran D.A.P."/>
            <person name="Tomita M."/>
            <person name="Numata K."/>
            <person name="Arakawa K."/>
        </authorList>
    </citation>
    <scope>NUCLEOTIDE SEQUENCE</scope>
</reference>
<evidence type="ECO:0000313" key="1">
    <source>
        <dbReference type="EMBL" id="GFY45087.1"/>
    </source>
</evidence>
<organism evidence="1 2">
    <name type="scientific">Trichonephila inaurata madagascariensis</name>
    <dbReference type="NCBI Taxonomy" id="2747483"/>
    <lineage>
        <taxon>Eukaryota</taxon>
        <taxon>Metazoa</taxon>
        <taxon>Ecdysozoa</taxon>
        <taxon>Arthropoda</taxon>
        <taxon>Chelicerata</taxon>
        <taxon>Arachnida</taxon>
        <taxon>Araneae</taxon>
        <taxon>Araneomorphae</taxon>
        <taxon>Entelegynae</taxon>
        <taxon>Araneoidea</taxon>
        <taxon>Nephilidae</taxon>
        <taxon>Trichonephila</taxon>
        <taxon>Trichonephila inaurata</taxon>
    </lineage>
</organism>
<accession>A0A8X6X2R1</accession>
<dbReference type="AlphaFoldDB" id="A0A8X6X2R1"/>
<comment type="caution">
    <text evidence="1">The sequence shown here is derived from an EMBL/GenBank/DDBJ whole genome shotgun (WGS) entry which is preliminary data.</text>
</comment>
<evidence type="ECO:0000313" key="2">
    <source>
        <dbReference type="Proteomes" id="UP000886998"/>
    </source>
</evidence>
<name>A0A8X6X2R1_9ARAC</name>
<sequence>TKWPILNKILSAREILLLAEPIIVEKDATTSTMHRNPVLCL</sequence>
<dbReference type="Proteomes" id="UP000886998">
    <property type="component" value="Unassembled WGS sequence"/>
</dbReference>
<feature type="non-terminal residue" evidence="1">
    <location>
        <position position="1"/>
    </location>
</feature>
<protein>
    <submittedName>
        <fullName evidence="1">Uncharacterized protein</fullName>
    </submittedName>
</protein>
<dbReference type="EMBL" id="BMAV01004616">
    <property type="protein sequence ID" value="GFY45087.1"/>
    <property type="molecule type" value="Genomic_DNA"/>
</dbReference>
<keyword evidence="2" id="KW-1185">Reference proteome</keyword>